<dbReference type="AlphaFoldDB" id="A0A369AVP3"/>
<dbReference type="EMBL" id="QPJT01000018">
    <property type="protein sequence ID" value="RCX13271.1"/>
    <property type="molecule type" value="Genomic_DNA"/>
</dbReference>
<dbReference type="OrthoDB" id="1629754at2"/>
<dbReference type="Pfam" id="PF10076">
    <property type="entry name" value="Phage_Mu_Gp48"/>
    <property type="match status" value="1"/>
</dbReference>
<reference evidence="1 2" key="1">
    <citation type="submission" date="2018-07" db="EMBL/GenBank/DDBJ databases">
        <title>Genomic Encyclopedia of Type Strains, Phase IV (KMG-IV): sequencing the most valuable type-strain genomes for metagenomic binning, comparative biology and taxonomic classification.</title>
        <authorList>
            <person name="Goeker M."/>
        </authorList>
    </citation>
    <scope>NUCLEOTIDE SEQUENCE [LARGE SCALE GENOMIC DNA]</scope>
    <source>
        <strain evidence="1 2">DSM 27016</strain>
    </source>
</reference>
<name>A0A369AVP3_9FIRM</name>
<dbReference type="Proteomes" id="UP000253034">
    <property type="component" value="Unassembled WGS sequence"/>
</dbReference>
<comment type="caution">
    <text evidence="1">The sequence shown here is derived from an EMBL/GenBank/DDBJ whole genome shotgun (WGS) entry which is preliminary data.</text>
</comment>
<gene>
    <name evidence="1" type="ORF">DFR58_11889</name>
</gene>
<evidence type="ECO:0000313" key="2">
    <source>
        <dbReference type="Proteomes" id="UP000253034"/>
    </source>
</evidence>
<sequence>MSRYDVMLSYVPLYYHTSRIFKSVLKAEGRELDTLRDRTEELLDQLFADTATWGLELWEKEYGLSTSPQLSYEDRRARLKAKMRGVQKVTPAMIKSVAEAYSNGEVEVSFDGRIRIRFVGERGIPAELGLLKKQLDDIVQAHLEIVYEYTYLLWREFDVLTAGVQESMTWKQLEAYRPFLKEKPNLTWDEFDLIIPGVQESMTWDEMEIFEP</sequence>
<accession>A0A369AVP3</accession>
<dbReference type="RefSeq" id="WP_114298687.1">
    <property type="nucleotide sequence ID" value="NZ_QPJT01000018.1"/>
</dbReference>
<keyword evidence="2" id="KW-1185">Reference proteome</keyword>
<organism evidence="1 2">
    <name type="scientific">Anaerobacterium chartisolvens</name>
    <dbReference type="NCBI Taxonomy" id="1297424"/>
    <lineage>
        <taxon>Bacteria</taxon>
        <taxon>Bacillati</taxon>
        <taxon>Bacillota</taxon>
        <taxon>Clostridia</taxon>
        <taxon>Eubacteriales</taxon>
        <taxon>Oscillospiraceae</taxon>
        <taxon>Anaerobacterium</taxon>
    </lineage>
</organism>
<dbReference type="InterPro" id="IPR018755">
    <property type="entry name" value="Phage_Mu_Gp48"/>
</dbReference>
<protein>
    <submittedName>
        <fullName evidence="1">Uncharacterized protein DUF2313</fullName>
    </submittedName>
</protein>
<proteinExistence type="predicted"/>
<evidence type="ECO:0000313" key="1">
    <source>
        <dbReference type="EMBL" id="RCX13271.1"/>
    </source>
</evidence>